<comment type="similarity">
    <text evidence="1 4">Belongs to the short-chain dehydrogenases/reductases (SDR) family.</text>
</comment>
<evidence type="ECO:0000256" key="2">
    <source>
        <dbReference type="ARBA" id="ARBA00022857"/>
    </source>
</evidence>
<dbReference type="InterPro" id="IPR002347">
    <property type="entry name" value="SDR_fam"/>
</dbReference>
<dbReference type="Pfam" id="PF00106">
    <property type="entry name" value="adh_short"/>
    <property type="match status" value="1"/>
</dbReference>
<keyword evidence="6" id="KW-1185">Reference proteome</keyword>
<dbReference type="InterPro" id="IPR036291">
    <property type="entry name" value="NAD(P)-bd_dom_sf"/>
</dbReference>
<keyword evidence="2" id="KW-0521">NADP</keyword>
<dbReference type="PRINTS" id="PR00081">
    <property type="entry name" value="GDHRDH"/>
</dbReference>
<accession>A0A7X9P3W0</accession>
<gene>
    <name evidence="5" type="ORF">HHU12_10245</name>
</gene>
<dbReference type="GO" id="GO:0016491">
    <property type="term" value="F:oxidoreductase activity"/>
    <property type="evidence" value="ECO:0007669"/>
    <property type="project" value="UniProtKB-KW"/>
</dbReference>
<evidence type="ECO:0000313" key="6">
    <source>
        <dbReference type="Proteomes" id="UP000576082"/>
    </source>
</evidence>
<proteinExistence type="inferred from homology"/>
<name>A0A7X9P3W0_9BACT</name>
<dbReference type="AlphaFoldDB" id="A0A7X9P3W0"/>
<sequence length="247" mass="26958">MEKVALITGAAQGIGFETAKLLGEQNYSVILADVQPNVVEKADELKELGIDAYSLEFDLSDSSTFPPLVDFITENFGHLDALINNAAMLVDMGKHPSDLSETLFRKVMEVNYIGPFLLTQKLVPLLKKSEAGRIVNLSTQVAQLAQLSDMNSPLKEDICAAYQSSKVGVNAMTVLYAKELESFGIKVNSCCPGWVDSAMNTEDLPDYGDEARPKTLREGADTSIWLATLGKEGPTAGFFTDRKRIGW</sequence>
<dbReference type="PANTHER" id="PTHR43963">
    <property type="entry name" value="CARBONYL REDUCTASE 1-RELATED"/>
    <property type="match status" value="1"/>
</dbReference>
<evidence type="ECO:0000256" key="1">
    <source>
        <dbReference type="ARBA" id="ARBA00006484"/>
    </source>
</evidence>
<evidence type="ECO:0000313" key="5">
    <source>
        <dbReference type="EMBL" id="NME68339.1"/>
    </source>
</evidence>
<organism evidence="5 6">
    <name type="scientific">Flammeovirga aprica JL-4</name>
    <dbReference type="NCBI Taxonomy" id="694437"/>
    <lineage>
        <taxon>Bacteria</taxon>
        <taxon>Pseudomonadati</taxon>
        <taxon>Bacteroidota</taxon>
        <taxon>Cytophagia</taxon>
        <taxon>Cytophagales</taxon>
        <taxon>Flammeovirgaceae</taxon>
        <taxon>Flammeovirga</taxon>
    </lineage>
</organism>
<dbReference type="RefSeq" id="WP_169656645.1">
    <property type="nucleotide sequence ID" value="NZ_JABANE010000022.1"/>
</dbReference>
<reference evidence="5 6" key="1">
    <citation type="submission" date="2020-04" db="EMBL/GenBank/DDBJ databases">
        <title>Flammeovirga sp. SR4, a novel species isolated from seawater.</title>
        <authorList>
            <person name="Wang X."/>
        </authorList>
    </citation>
    <scope>NUCLEOTIDE SEQUENCE [LARGE SCALE GENOMIC DNA]</scope>
    <source>
        <strain evidence="5 6">ATCC 23126</strain>
    </source>
</reference>
<dbReference type="PANTHER" id="PTHR43963:SF6">
    <property type="entry name" value="CHAIN DEHYDROGENASE FAMILY PROTEIN, PUTATIVE (AFU_ORTHOLOGUE AFUA_3G15350)-RELATED"/>
    <property type="match status" value="1"/>
</dbReference>
<dbReference type="EMBL" id="JABANE010000022">
    <property type="protein sequence ID" value="NME68339.1"/>
    <property type="molecule type" value="Genomic_DNA"/>
</dbReference>
<evidence type="ECO:0000256" key="4">
    <source>
        <dbReference type="RuleBase" id="RU000363"/>
    </source>
</evidence>
<dbReference type="SUPFAM" id="SSF51735">
    <property type="entry name" value="NAD(P)-binding Rossmann-fold domains"/>
    <property type="match status" value="1"/>
</dbReference>
<dbReference type="Gene3D" id="3.40.50.720">
    <property type="entry name" value="NAD(P)-binding Rossmann-like Domain"/>
    <property type="match status" value="1"/>
</dbReference>
<dbReference type="PRINTS" id="PR00080">
    <property type="entry name" value="SDRFAMILY"/>
</dbReference>
<keyword evidence="3" id="KW-0560">Oxidoreductase</keyword>
<comment type="caution">
    <text evidence="5">The sequence shown here is derived from an EMBL/GenBank/DDBJ whole genome shotgun (WGS) entry which is preliminary data.</text>
</comment>
<evidence type="ECO:0000256" key="3">
    <source>
        <dbReference type="ARBA" id="ARBA00023002"/>
    </source>
</evidence>
<protein>
    <submittedName>
        <fullName evidence="5">SDR family NAD(P)-dependent oxidoreductase</fullName>
    </submittedName>
</protein>
<dbReference type="Proteomes" id="UP000576082">
    <property type="component" value="Unassembled WGS sequence"/>
</dbReference>